<dbReference type="Pfam" id="PF13560">
    <property type="entry name" value="HTH_31"/>
    <property type="match status" value="1"/>
</dbReference>
<name>A0A261TWC8_9BORD</name>
<dbReference type="InterPro" id="IPR010982">
    <property type="entry name" value="Lambda_DNA-bd_dom_sf"/>
</dbReference>
<dbReference type="AlphaFoldDB" id="A0A261TWC8"/>
<dbReference type="RefSeq" id="WP_094799107.1">
    <property type="nucleotide sequence ID" value="NZ_NEVP01000004.1"/>
</dbReference>
<dbReference type="Proteomes" id="UP000216913">
    <property type="component" value="Unassembled WGS sequence"/>
</dbReference>
<dbReference type="SUPFAM" id="SSF47413">
    <property type="entry name" value="lambda repressor-like DNA-binding domains"/>
    <property type="match status" value="1"/>
</dbReference>
<feature type="compositionally biased region" description="Basic and acidic residues" evidence="1">
    <location>
        <begin position="85"/>
        <end position="100"/>
    </location>
</feature>
<evidence type="ECO:0000259" key="2">
    <source>
        <dbReference type="PROSITE" id="PS50943"/>
    </source>
</evidence>
<organism evidence="3 4">
    <name type="scientific">Bordetella genomosp. 5</name>
    <dbReference type="NCBI Taxonomy" id="1395608"/>
    <lineage>
        <taxon>Bacteria</taxon>
        <taxon>Pseudomonadati</taxon>
        <taxon>Pseudomonadota</taxon>
        <taxon>Betaproteobacteria</taxon>
        <taxon>Burkholderiales</taxon>
        <taxon>Alcaligenaceae</taxon>
        <taxon>Bordetella</taxon>
    </lineage>
</organism>
<sequence>MKKKLKPSFATELTLQQIGQNIRTARLRRGETESALADSLGVARATIARLERGDGGVSAALLLEALGHYGFGAQTEGLGDPDTDGVGKRLEAQRRPERGSRRAAGTRQPVDPRLL</sequence>
<accession>A0A261TWC8</accession>
<dbReference type="PROSITE" id="PS50943">
    <property type="entry name" value="HTH_CROC1"/>
    <property type="match status" value="1"/>
</dbReference>
<feature type="domain" description="HTH cro/C1-type" evidence="2">
    <location>
        <begin position="22"/>
        <end position="64"/>
    </location>
</feature>
<evidence type="ECO:0000256" key="1">
    <source>
        <dbReference type="SAM" id="MobiDB-lite"/>
    </source>
</evidence>
<dbReference type="CDD" id="cd00093">
    <property type="entry name" value="HTH_XRE"/>
    <property type="match status" value="1"/>
</dbReference>
<gene>
    <name evidence="3" type="ORF">CAL25_06405</name>
</gene>
<dbReference type="Gene3D" id="1.10.260.40">
    <property type="entry name" value="lambda repressor-like DNA-binding domains"/>
    <property type="match status" value="1"/>
</dbReference>
<keyword evidence="4" id="KW-1185">Reference proteome</keyword>
<protein>
    <submittedName>
        <fullName evidence="3">Transcriptional regulator</fullName>
    </submittedName>
</protein>
<proteinExistence type="predicted"/>
<dbReference type="InterPro" id="IPR001387">
    <property type="entry name" value="Cro/C1-type_HTH"/>
</dbReference>
<reference evidence="3 4" key="1">
    <citation type="submission" date="2017-05" db="EMBL/GenBank/DDBJ databases">
        <title>Complete and WGS of Bordetella genogroups.</title>
        <authorList>
            <person name="Spilker T."/>
            <person name="LiPuma J."/>
        </authorList>
    </citation>
    <scope>NUCLEOTIDE SEQUENCE [LARGE SCALE GENOMIC DNA]</scope>
    <source>
        <strain evidence="3 4">AU10456</strain>
    </source>
</reference>
<dbReference type="GO" id="GO:0003677">
    <property type="term" value="F:DNA binding"/>
    <property type="evidence" value="ECO:0007669"/>
    <property type="project" value="InterPro"/>
</dbReference>
<comment type="caution">
    <text evidence="3">The sequence shown here is derived from an EMBL/GenBank/DDBJ whole genome shotgun (WGS) entry which is preliminary data.</text>
</comment>
<evidence type="ECO:0000313" key="4">
    <source>
        <dbReference type="Proteomes" id="UP000216913"/>
    </source>
</evidence>
<feature type="region of interest" description="Disordered" evidence="1">
    <location>
        <begin position="73"/>
        <end position="115"/>
    </location>
</feature>
<dbReference type="OrthoDB" id="7365273at2"/>
<dbReference type="SMART" id="SM00530">
    <property type="entry name" value="HTH_XRE"/>
    <property type="match status" value="1"/>
</dbReference>
<evidence type="ECO:0000313" key="3">
    <source>
        <dbReference type="EMBL" id="OZI53601.1"/>
    </source>
</evidence>
<dbReference type="EMBL" id="NEVP01000004">
    <property type="protein sequence ID" value="OZI53601.1"/>
    <property type="molecule type" value="Genomic_DNA"/>
</dbReference>